<gene>
    <name evidence="1" type="ORF">P4H66_28900</name>
</gene>
<proteinExistence type="predicted"/>
<reference evidence="1 2" key="1">
    <citation type="submission" date="2023-03" db="EMBL/GenBank/DDBJ databases">
        <title>Bacillus Genome Sequencing.</title>
        <authorList>
            <person name="Dunlap C."/>
        </authorList>
    </citation>
    <scope>NUCLEOTIDE SEQUENCE [LARGE SCALE GENOMIC DNA]</scope>
    <source>
        <strain evidence="1 2">BD-525</strain>
    </source>
</reference>
<dbReference type="EMBL" id="JARLKZ010000029">
    <property type="protein sequence ID" value="MEC0243833.1"/>
    <property type="molecule type" value="Genomic_DNA"/>
</dbReference>
<protein>
    <recommendedName>
        <fullName evidence="3">DUF5636 domain-containing protein</fullName>
    </recommendedName>
</protein>
<comment type="caution">
    <text evidence="1">The sequence shown here is derived from an EMBL/GenBank/DDBJ whole genome shotgun (WGS) entry which is preliminary data.</text>
</comment>
<organism evidence="1 2">
    <name type="scientific">Paenibacillus dokdonensis</name>
    <dbReference type="NCBI Taxonomy" id="2567944"/>
    <lineage>
        <taxon>Bacteria</taxon>
        <taxon>Bacillati</taxon>
        <taxon>Bacillota</taxon>
        <taxon>Bacilli</taxon>
        <taxon>Bacillales</taxon>
        <taxon>Paenibacillaceae</taxon>
        <taxon>Paenibacillus</taxon>
    </lineage>
</organism>
<evidence type="ECO:0000313" key="2">
    <source>
        <dbReference type="Proteomes" id="UP001344632"/>
    </source>
</evidence>
<name>A0ABU6GX35_9BACL</name>
<dbReference type="RefSeq" id="WP_326091538.1">
    <property type="nucleotide sequence ID" value="NZ_JARLKZ010000029.1"/>
</dbReference>
<accession>A0ABU6GX35</accession>
<sequence>MAKKRPKKQGKKRLRDIASMKELSTTATDMEQFKQAMPILGPLFKEFGIEVNKMEEALQNVDGLAKQTSEFVSIPDRFNNFFGDHGWIMYSMMSFEVAKQAVLKAEEGNFKEAQELLKGYYDVETVRFQLKRLNSIKAFRPRMELALKALNDYEEKRYHACVPVILALTDGLVNELHEDRRGISAESTKLEAWDSIAAHSQGLGKLVRILRKGRRKTTAEQISLPYRNGILHGTDLGYDNITVAAKTWAALFAVGEWATKAERGELGAPEEKPEETLQDLLTKIQENEKAKKEIEEWKPRESIAIEVESFASGSPEHVLKEYLSSWSRRNYGGMTKLLPSNTYLEKEAPARIREYYEGRLLKSFEFISIIDVALANTTIEVQLQIEEYGKTSKKLHKFIMINEDAQGNPVSRVKAGSKWVSHTWRVW</sequence>
<keyword evidence="2" id="KW-1185">Reference proteome</keyword>
<evidence type="ECO:0008006" key="3">
    <source>
        <dbReference type="Google" id="ProtNLM"/>
    </source>
</evidence>
<dbReference type="Proteomes" id="UP001344632">
    <property type="component" value="Unassembled WGS sequence"/>
</dbReference>
<evidence type="ECO:0000313" key="1">
    <source>
        <dbReference type="EMBL" id="MEC0243833.1"/>
    </source>
</evidence>